<comment type="similarity">
    <text evidence="7">Belongs to the binding-protein-dependent transport system permease family.</text>
</comment>
<dbReference type="Pfam" id="PF00528">
    <property type="entry name" value="BPD_transp_1"/>
    <property type="match status" value="1"/>
</dbReference>
<keyword evidence="4 7" id="KW-0812">Transmembrane</keyword>
<dbReference type="GO" id="GO:0055085">
    <property type="term" value="P:transmembrane transport"/>
    <property type="evidence" value="ECO:0007669"/>
    <property type="project" value="InterPro"/>
</dbReference>
<dbReference type="PROSITE" id="PS50928">
    <property type="entry name" value="ABC_TM1"/>
    <property type="match status" value="1"/>
</dbReference>
<evidence type="ECO:0000313" key="10">
    <source>
        <dbReference type="Proteomes" id="UP000295132"/>
    </source>
</evidence>
<keyword evidence="6 7" id="KW-0472">Membrane</keyword>
<keyword evidence="2 7" id="KW-0813">Transport</keyword>
<feature type="transmembrane region" description="Helical" evidence="7">
    <location>
        <begin position="21"/>
        <end position="44"/>
    </location>
</feature>
<dbReference type="PANTHER" id="PTHR43744">
    <property type="entry name" value="ABC TRANSPORTER PERMEASE PROTEIN MG189-RELATED-RELATED"/>
    <property type="match status" value="1"/>
</dbReference>
<evidence type="ECO:0000313" key="9">
    <source>
        <dbReference type="EMBL" id="TDK56194.1"/>
    </source>
</evidence>
<dbReference type="PANTHER" id="PTHR43744:SF9">
    <property type="entry name" value="POLYGALACTURONAN_RHAMNOGALACTURONAN TRANSPORT SYSTEM PERMEASE PROTEIN YTCP"/>
    <property type="match status" value="1"/>
</dbReference>
<evidence type="ECO:0000256" key="3">
    <source>
        <dbReference type="ARBA" id="ARBA00022475"/>
    </source>
</evidence>
<feature type="transmembrane region" description="Helical" evidence="7">
    <location>
        <begin position="84"/>
        <end position="103"/>
    </location>
</feature>
<organism evidence="9 10">
    <name type="scientific">Bacillus salipaludis</name>
    <dbReference type="NCBI Taxonomy" id="2547811"/>
    <lineage>
        <taxon>Bacteria</taxon>
        <taxon>Bacillati</taxon>
        <taxon>Bacillota</taxon>
        <taxon>Bacilli</taxon>
        <taxon>Bacillales</taxon>
        <taxon>Bacillaceae</taxon>
        <taxon>Bacillus</taxon>
    </lineage>
</organism>
<feature type="transmembrane region" description="Helical" evidence="7">
    <location>
        <begin position="115"/>
        <end position="134"/>
    </location>
</feature>
<feature type="transmembrane region" description="Helical" evidence="7">
    <location>
        <begin position="188"/>
        <end position="210"/>
    </location>
</feature>
<dbReference type="AlphaFoldDB" id="A0A4R5VII9"/>
<keyword evidence="5 7" id="KW-1133">Transmembrane helix</keyword>
<gene>
    <name evidence="9" type="ORF">E2K98_27325</name>
</gene>
<feature type="transmembrane region" description="Helical" evidence="7">
    <location>
        <begin position="146"/>
        <end position="167"/>
    </location>
</feature>
<evidence type="ECO:0000256" key="5">
    <source>
        <dbReference type="ARBA" id="ARBA00022989"/>
    </source>
</evidence>
<name>A0A4R5VII9_9BACI</name>
<evidence type="ECO:0000256" key="7">
    <source>
        <dbReference type="RuleBase" id="RU363032"/>
    </source>
</evidence>
<comment type="caution">
    <text evidence="9">The sequence shown here is derived from an EMBL/GenBank/DDBJ whole genome shotgun (WGS) entry which is preliminary data.</text>
</comment>
<dbReference type="InterPro" id="IPR035906">
    <property type="entry name" value="MetI-like_sf"/>
</dbReference>
<evidence type="ECO:0000256" key="1">
    <source>
        <dbReference type="ARBA" id="ARBA00004651"/>
    </source>
</evidence>
<dbReference type="CDD" id="cd06261">
    <property type="entry name" value="TM_PBP2"/>
    <property type="match status" value="1"/>
</dbReference>
<proteinExistence type="inferred from homology"/>
<keyword evidence="3" id="KW-1003">Cell membrane</keyword>
<sequence>MEVNKMFKHQTRVDKVILTTNGIILTFVVLAILIPLIYVIMASFTDPATLLNSGITLNPAKWTLQGYSRLFKDGSILIGFRNSLFYSTAFSIISVTITLFAAYPLSRKDFVGRKVIMTLFIITMFFGGGLIPTYLLVKNLNMLDTIWAILLPGAVNVWNIILARAYFQGVPNELREAAMVDGTSEIQFFFKILLPLSKPIIAVLVLYQFVAQWNSYFDAMIYLKSDNLQPLQIVLRSILVQMQPRPGMIQDAQNTAQLQQIAEMVKYSCIVISSLPLIIIYPFFQKYFEKGVMVGSIKG</sequence>
<dbReference type="EMBL" id="SMYO01000026">
    <property type="protein sequence ID" value="TDK56194.1"/>
    <property type="molecule type" value="Genomic_DNA"/>
</dbReference>
<evidence type="ECO:0000256" key="4">
    <source>
        <dbReference type="ARBA" id="ARBA00022692"/>
    </source>
</evidence>
<evidence type="ECO:0000259" key="8">
    <source>
        <dbReference type="PROSITE" id="PS50928"/>
    </source>
</evidence>
<dbReference type="SUPFAM" id="SSF161098">
    <property type="entry name" value="MetI-like"/>
    <property type="match status" value="1"/>
</dbReference>
<dbReference type="Gene3D" id="1.10.3720.10">
    <property type="entry name" value="MetI-like"/>
    <property type="match status" value="1"/>
</dbReference>
<feature type="domain" description="ABC transmembrane type-1" evidence="8">
    <location>
        <begin position="80"/>
        <end position="283"/>
    </location>
</feature>
<protein>
    <submittedName>
        <fullName evidence="9">Carbohydrate ABC transporter permease</fullName>
    </submittedName>
</protein>
<evidence type="ECO:0000256" key="2">
    <source>
        <dbReference type="ARBA" id="ARBA00022448"/>
    </source>
</evidence>
<dbReference type="GO" id="GO:0005886">
    <property type="term" value="C:plasma membrane"/>
    <property type="evidence" value="ECO:0007669"/>
    <property type="project" value="UniProtKB-SubCell"/>
</dbReference>
<dbReference type="InterPro" id="IPR000515">
    <property type="entry name" value="MetI-like"/>
</dbReference>
<dbReference type="Proteomes" id="UP000295132">
    <property type="component" value="Unassembled WGS sequence"/>
</dbReference>
<accession>A0A4R5VII9</accession>
<reference evidence="9 10" key="1">
    <citation type="submission" date="2019-03" db="EMBL/GenBank/DDBJ databases">
        <title>Bacillus niacini sp. nov. a Nicotinate-Metabolizing Mesophile Isolated from Soil.</title>
        <authorList>
            <person name="Zhang G."/>
        </authorList>
    </citation>
    <scope>NUCLEOTIDE SEQUENCE [LARGE SCALE GENOMIC DNA]</scope>
    <source>
        <strain evidence="9 10">WN066</strain>
    </source>
</reference>
<feature type="transmembrane region" description="Helical" evidence="7">
    <location>
        <begin position="264"/>
        <end position="284"/>
    </location>
</feature>
<comment type="subcellular location">
    <subcellularLocation>
        <location evidence="1 7">Cell membrane</location>
        <topology evidence="1 7">Multi-pass membrane protein</topology>
    </subcellularLocation>
</comment>
<evidence type="ECO:0000256" key="6">
    <source>
        <dbReference type="ARBA" id="ARBA00023136"/>
    </source>
</evidence>